<name>A0AAE0YDF6_9GAST</name>
<accession>A0AAE0YDF6</accession>
<gene>
    <name evidence="1" type="ORF">RRG08_054224</name>
</gene>
<evidence type="ECO:0000313" key="2">
    <source>
        <dbReference type="Proteomes" id="UP001283361"/>
    </source>
</evidence>
<dbReference type="AlphaFoldDB" id="A0AAE0YDF6"/>
<comment type="caution">
    <text evidence="1">The sequence shown here is derived from an EMBL/GenBank/DDBJ whole genome shotgun (WGS) entry which is preliminary data.</text>
</comment>
<reference evidence="1" key="1">
    <citation type="journal article" date="2023" name="G3 (Bethesda)">
        <title>A reference genome for the long-term kleptoplast-retaining sea slug Elysia crispata morphotype clarki.</title>
        <authorList>
            <person name="Eastman K.E."/>
            <person name="Pendleton A.L."/>
            <person name="Shaikh M.A."/>
            <person name="Suttiyut T."/>
            <person name="Ogas R."/>
            <person name="Tomko P."/>
            <person name="Gavelis G."/>
            <person name="Widhalm J.R."/>
            <person name="Wisecaver J.H."/>
        </authorList>
    </citation>
    <scope>NUCLEOTIDE SEQUENCE</scope>
    <source>
        <strain evidence="1">ECLA1</strain>
    </source>
</reference>
<dbReference type="Proteomes" id="UP001283361">
    <property type="component" value="Unassembled WGS sequence"/>
</dbReference>
<evidence type="ECO:0000313" key="1">
    <source>
        <dbReference type="EMBL" id="KAK3740201.1"/>
    </source>
</evidence>
<dbReference type="EMBL" id="JAWDGP010006482">
    <property type="protein sequence ID" value="KAK3740201.1"/>
    <property type="molecule type" value="Genomic_DNA"/>
</dbReference>
<organism evidence="1 2">
    <name type="scientific">Elysia crispata</name>
    <name type="common">lettuce slug</name>
    <dbReference type="NCBI Taxonomy" id="231223"/>
    <lineage>
        <taxon>Eukaryota</taxon>
        <taxon>Metazoa</taxon>
        <taxon>Spiralia</taxon>
        <taxon>Lophotrochozoa</taxon>
        <taxon>Mollusca</taxon>
        <taxon>Gastropoda</taxon>
        <taxon>Heterobranchia</taxon>
        <taxon>Euthyneura</taxon>
        <taxon>Panpulmonata</taxon>
        <taxon>Sacoglossa</taxon>
        <taxon>Placobranchoidea</taxon>
        <taxon>Plakobranchidae</taxon>
        <taxon>Elysia</taxon>
    </lineage>
</organism>
<proteinExistence type="predicted"/>
<keyword evidence="2" id="KW-1185">Reference proteome</keyword>
<sequence length="134" mass="14828">MNNSVCHTEAWSRTSVCLLFPAVSGRTRLRATAVCLTASAWVPATACSFALIVQTHFVSVAVLWPGREAARRDGVWCGGGQLKAKNGGLKRKREDYYLLTRSTAVTLGRLDAPTYAYTCRFMQQFEFNDKESSV</sequence>
<protein>
    <submittedName>
        <fullName evidence="1">Uncharacterized protein</fullName>
    </submittedName>
</protein>